<organism evidence="7 8">
    <name type="scientific">Helicobacter fennelliae</name>
    <dbReference type="NCBI Taxonomy" id="215"/>
    <lineage>
        <taxon>Bacteria</taxon>
        <taxon>Pseudomonadati</taxon>
        <taxon>Campylobacterota</taxon>
        <taxon>Epsilonproteobacteria</taxon>
        <taxon>Campylobacterales</taxon>
        <taxon>Helicobacteraceae</taxon>
        <taxon>Helicobacter</taxon>
    </lineage>
</organism>
<evidence type="ECO:0000256" key="2">
    <source>
        <dbReference type="ARBA" id="ARBA00022475"/>
    </source>
</evidence>
<feature type="transmembrane region" description="Helical" evidence="6">
    <location>
        <begin position="180"/>
        <end position="201"/>
    </location>
</feature>
<evidence type="ECO:0000256" key="5">
    <source>
        <dbReference type="ARBA" id="ARBA00023136"/>
    </source>
</evidence>
<dbReference type="Pfam" id="PF01810">
    <property type="entry name" value="LysE"/>
    <property type="match status" value="1"/>
</dbReference>
<dbReference type="EMBL" id="UAWL01000006">
    <property type="protein sequence ID" value="SQB98638.1"/>
    <property type="molecule type" value="Genomic_DNA"/>
</dbReference>
<evidence type="ECO:0000313" key="8">
    <source>
        <dbReference type="Proteomes" id="UP000250166"/>
    </source>
</evidence>
<protein>
    <submittedName>
        <fullName evidence="7">L-lysine exporter LysE</fullName>
    </submittedName>
</protein>
<comment type="subcellular location">
    <subcellularLocation>
        <location evidence="1">Cell membrane</location>
        <topology evidence="1">Multi-pass membrane protein</topology>
    </subcellularLocation>
</comment>
<dbReference type="PANTHER" id="PTHR30086">
    <property type="entry name" value="ARGININE EXPORTER PROTEIN ARGO"/>
    <property type="match status" value="1"/>
</dbReference>
<evidence type="ECO:0000313" key="7">
    <source>
        <dbReference type="EMBL" id="SQB98638.1"/>
    </source>
</evidence>
<gene>
    <name evidence="7" type="primary">argO</name>
    <name evidence="7" type="ORF">NCTC13102_01102</name>
</gene>
<keyword evidence="5 6" id="KW-0472">Membrane</keyword>
<feature type="transmembrane region" description="Helical" evidence="6">
    <location>
        <begin position="67"/>
        <end position="86"/>
    </location>
</feature>
<dbReference type="GO" id="GO:0005886">
    <property type="term" value="C:plasma membrane"/>
    <property type="evidence" value="ECO:0007669"/>
    <property type="project" value="UniProtKB-SubCell"/>
</dbReference>
<dbReference type="RefSeq" id="WP_023949434.1">
    <property type="nucleotide sequence ID" value="NZ_JAERIV010000004.1"/>
</dbReference>
<dbReference type="GO" id="GO:0015171">
    <property type="term" value="F:amino acid transmembrane transporter activity"/>
    <property type="evidence" value="ECO:0007669"/>
    <property type="project" value="TreeGrafter"/>
</dbReference>
<evidence type="ECO:0000256" key="3">
    <source>
        <dbReference type="ARBA" id="ARBA00022692"/>
    </source>
</evidence>
<sequence>MFGIFVRGFALGASLIIAIGPQNAFVIRQGLLKNHIFAVICVCLLCDIVVMGISVYGIGAMLQKNKLIHLVIGVIGILFLLFYAFLSFKNAIAPKTKNLNLHHAQFTLTLKKTILATFALTLLNPNFYLDTFVIIGGVAATLGAVEKSLFLLGLLSVSFLWYFGIGYGVRILLPLFQSRYAFRILDCVTGMIMCFVAYYLFEFVMELNTHF</sequence>
<keyword evidence="2" id="KW-1003">Cell membrane</keyword>
<accession>A0A2X3B0C2</accession>
<evidence type="ECO:0000256" key="1">
    <source>
        <dbReference type="ARBA" id="ARBA00004651"/>
    </source>
</evidence>
<proteinExistence type="predicted"/>
<dbReference type="AlphaFoldDB" id="A0A2X3B0C2"/>
<dbReference type="PANTHER" id="PTHR30086:SF20">
    <property type="entry name" value="ARGININE EXPORTER PROTEIN ARGO-RELATED"/>
    <property type="match status" value="1"/>
</dbReference>
<keyword evidence="3 6" id="KW-0812">Transmembrane</keyword>
<reference evidence="7 8" key="1">
    <citation type="submission" date="2018-06" db="EMBL/GenBank/DDBJ databases">
        <authorList>
            <consortium name="Pathogen Informatics"/>
            <person name="Doyle S."/>
        </authorList>
    </citation>
    <scope>NUCLEOTIDE SEQUENCE [LARGE SCALE GENOMIC DNA]</scope>
    <source>
        <strain evidence="7 8">NCTC13102</strain>
    </source>
</reference>
<evidence type="ECO:0000256" key="6">
    <source>
        <dbReference type="SAM" id="Phobius"/>
    </source>
</evidence>
<evidence type="ECO:0000256" key="4">
    <source>
        <dbReference type="ARBA" id="ARBA00022989"/>
    </source>
</evidence>
<keyword evidence="4 6" id="KW-1133">Transmembrane helix</keyword>
<name>A0A2X3B0C2_9HELI</name>
<dbReference type="Proteomes" id="UP000250166">
    <property type="component" value="Unassembled WGS sequence"/>
</dbReference>
<feature type="transmembrane region" description="Helical" evidence="6">
    <location>
        <begin position="34"/>
        <end position="55"/>
    </location>
</feature>
<feature type="transmembrane region" description="Helical" evidence="6">
    <location>
        <begin position="151"/>
        <end position="173"/>
    </location>
</feature>
<dbReference type="InterPro" id="IPR001123">
    <property type="entry name" value="LeuE-type"/>
</dbReference>